<dbReference type="HOGENOM" id="CLU_069329_1_0_9"/>
<keyword evidence="2" id="KW-1185">Reference proteome</keyword>
<dbReference type="AlphaFoldDB" id="F3ZVG3"/>
<dbReference type="Proteomes" id="UP000008457">
    <property type="component" value="Chromosome"/>
</dbReference>
<sequence length="288" mass="31766">MSDEIQEVSLVTVDIMPRNIDAEIAKAVQMRAALDKLFNSLLQQGIDFDRIPGTDKPTLLKPGAELLCQVFRLATGEPKIINSTEDFEKGILSYTISLPILHRDTGALIATGLGSANSQEVKYKYRNVEQQNGEKVKMLNPEPADQQNTLIKMAAKRAYIDGVLKATGASRMFTQDIEDMPWLEPEKASSKQINYIKMLFKGANEDESLSEISDIAGRNIKAWDEITRNEATKIIDAKKSNNEAGNRMTHTCSECGAKITAAEDRYSNSTFGKALCRTCQAKAKAAAN</sequence>
<dbReference type="EMBL" id="CP002360">
    <property type="protein sequence ID" value="AEE95313.1"/>
    <property type="molecule type" value="Genomic_DNA"/>
</dbReference>
<dbReference type="RefSeq" id="WP_013779747.1">
    <property type="nucleotide sequence ID" value="NC_015520.1"/>
</dbReference>
<dbReference type="OrthoDB" id="423960at2"/>
<gene>
    <name evidence="1" type="ordered locus">Mahau_0090</name>
</gene>
<protein>
    <submittedName>
        <fullName evidence="1">Uncharacterized protein</fullName>
    </submittedName>
</protein>
<organism evidence="1 2">
    <name type="scientific">Mahella australiensis (strain DSM 15567 / CIP 107919 / 50-1 BON)</name>
    <dbReference type="NCBI Taxonomy" id="697281"/>
    <lineage>
        <taxon>Bacteria</taxon>
        <taxon>Bacillati</taxon>
        <taxon>Bacillota</taxon>
        <taxon>Clostridia</taxon>
        <taxon>Thermoanaerobacterales</taxon>
        <taxon>Thermoanaerobacterales Family IV. Incertae Sedis</taxon>
        <taxon>Mahella</taxon>
    </lineage>
</organism>
<name>F3ZVG3_MAHA5</name>
<dbReference type="eggNOG" id="ENOG502Z9J6">
    <property type="taxonomic scope" value="Bacteria"/>
</dbReference>
<proteinExistence type="predicted"/>
<dbReference type="KEGG" id="mas:Mahau_0090"/>
<evidence type="ECO:0000313" key="2">
    <source>
        <dbReference type="Proteomes" id="UP000008457"/>
    </source>
</evidence>
<dbReference type="STRING" id="697281.Mahau_0090"/>
<reference evidence="1 2" key="2">
    <citation type="journal article" date="2011" name="Stand. Genomic Sci.">
        <title>Complete genome sequence of Mahella australiensis type strain (50-1 BON).</title>
        <authorList>
            <person name="Sikorski J."/>
            <person name="Teshima H."/>
            <person name="Nolan M."/>
            <person name="Lucas S."/>
            <person name="Hammon N."/>
            <person name="Deshpande S."/>
            <person name="Cheng J.F."/>
            <person name="Pitluck S."/>
            <person name="Liolios K."/>
            <person name="Pagani I."/>
            <person name="Ivanova N."/>
            <person name="Huntemann M."/>
            <person name="Mavromatis K."/>
            <person name="Ovchinikova G."/>
            <person name="Pati A."/>
            <person name="Tapia R."/>
            <person name="Han C."/>
            <person name="Goodwin L."/>
            <person name="Chen A."/>
            <person name="Palaniappan K."/>
            <person name="Land M."/>
            <person name="Hauser L."/>
            <person name="Ngatchou-Djao O.D."/>
            <person name="Rohde M."/>
            <person name="Pukall R."/>
            <person name="Spring S."/>
            <person name="Abt B."/>
            <person name="Goker M."/>
            <person name="Detter J.C."/>
            <person name="Woyke T."/>
            <person name="Bristow J."/>
            <person name="Markowitz V."/>
            <person name="Hugenholtz P."/>
            <person name="Eisen J.A."/>
            <person name="Kyrpides N.C."/>
            <person name="Klenk H.P."/>
            <person name="Lapidus A."/>
        </authorList>
    </citation>
    <scope>NUCLEOTIDE SEQUENCE [LARGE SCALE GENOMIC DNA]</scope>
    <source>
        <strain evidence="2">DSM 15567 / CIP 107919 / 50-1 BON</strain>
    </source>
</reference>
<reference evidence="2" key="1">
    <citation type="submission" date="2010-11" db="EMBL/GenBank/DDBJ databases">
        <title>The complete genome of Mahella australiensis DSM 15567.</title>
        <authorList>
            <consortium name="US DOE Joint Genome Institute (JGI-PGF)"/>
            <person name="Lucas S."/>
            <person name="Copeland A."/>
            <person name="Lapidus A."/>
            <person name="Bruce D."/>
            <person name="Goodwin L."/>
            <person name="Pitluck S."/>
            <person name="Kyrpides N."/>
            <person name="Mavromatis K."/>
            <person name="Pagani I."/>
            <person name="Ivanova N."/>
            <person name="Teshima H."/>
            <person name="Brettin T."/>
            <person name="Detter J.C."/>
            <person name="Han C."/>
            <person name="Tapia R."/>
            <person name="Land M."/>
            <person name="Hauser L."/>
            <person name="Markowitz V."/>
            <person name="Cheng J.-F."/>
            <person name="Hugenholtz P."/>
            <person name="Woyke T."/>
            <person name="Wu D."/>
            <person name="Spring S."/>
            <person name="Pukall R."/>
            <person name="Steenblock K."/>
            <person name="Schneider S."/>
            <person name="Klenk H.-P."/>
            <person name="Eisen J.A."/>
        </authorList>
    </citation>
    <scope>NUCLEOTIDE SEQUENCE [LARGE SCALE GENOMIC DNA]</scope>
    <source>
        <strain evidence="2">DSM 15567 / CIP 107919 / 50-1 BON</strain>
    </source>
</reference>
<evidence type="ECO:0000313" key="1">
    <source>
        <dbReference type="EMBL" id="AEE95313.1"/>
    </source>
</evidence>
<accession>F3ZVG3</accession>